<name>A0AAN7SZH8_9EURO</name>
<feature type="compositionally biased region" description="Low complexity" evidence="1">
    <location>
        <begin position="574"/>
        <end position="587"/>
    </location>
</feature>
<feature type="region of interest" description="Disordered" evidence="1">
    <location>
        <begin position="565"/>
        <end position="587"/>
    </location>
</feature>
<reference evidence="3 4" key="1">
    <citation type="submission" date="2023-08" db="EMBL/GenBank/DDBJ databases">
        <title>Black Yeasts Isolated from many extreme environments.</title>
        <authorList>
            <person name="Coleine C."/>
            <person name="Stajich J.E."/>
            <person name="Selbmann L."/>
        </authorList>
    </citation>
    <scope>NUCLEOTIDE SEQUENCE [LARGE SCALE GENOMIC DNA]</scope>
    <source>
        <strain evidence="3 4">CCFEE 5910</strain>
    </source>
</reference>
<proteinExistence type="predicted"/>
<feature type="domain" description="USP" evidence="2">
    <location>
        <begin position="96"/>
        <end position="474"/>
    </location>
</feature>
<dbReference type="EMBL" id="JAVRRJ010000005">
    <property type="protein sequence ID" value="KAK5084712.1"/>
    <property type="molecule type" value="Genomic_DNA"/>
</dbReference>
<evidence type="ECO:0000259" key="2">
    <source>
        <dbReference type="PROSITE" id="PS50235"/>
    </source>
</evidence>
<evidence type="ECO:0000313" key="4">
    <source>
        <dbReference type="Proteomes" id="UP001309876"/>
    </source>
</evidence>
<dbReference type="AlphaFoldDB" id="A0AAN7SZH8"/>
<dbReference type="InterPro" id="IPR001394">
    <property type="entry name" value="Peptidase_C19_UCH"/>
</dbReference>
<evidence type="ECO:0000313" key="3">
    <source>
        <dbReference type="EMBL" id="KAK5084712.1"/>
    </source>
</evidence>
<protein>
    <recommendedName>
        <fullName evidence="2">USP domain-containing protein</fullName>
    </recommendedName>
</protein>
<dbReference type="GO" id="GO:0005634">
    <property type="term" value="C:nucleus"/>
    <property type="evidence" value="ECO:0007669"/>
    <property type="project" value="TreeGrafter"/>
</dbReference>
<dbReference type="Pfam" id="PF00443">
    <property type="entry name" value="UCH"/>
    <property type="match status" value="1"/>
</dbReference>
<dbReference type="GO" id="GO:0016579">
    <property type="term" value="P:protein deubiquitination"/>
    <property type="evidence" value="ECO:0007669"/>
    <property type="project" value="InterPro"/>
</dbReference>
<gene>
    <name evidence="3" type="ORF">LTR05_005790</name>
</gene>
<accession>A0AAN7SZH8</accession>
<dbReference type="GO" id="GO:0005829">
    <property type="term" value="C:cytosol"/>
    <property type="evidence" value="ECO:0007669"/>
    <property type="project" value="TreeGrafter"/>
</dbReference>
<sequence>MSGKRPSDQADGPPSKRVKVAPTPQMPSSPPARQLTAADRAVKFTDDSINIVDLTSTAESLLDAPRVSVGPAFGDISEATAEFLEIIRAGSQSRPLGLSNHNGTSCYYNACLAVLLSSPRFVSYLRKWHMVMEYPHEERFHTRRAHILQMLYSMSYTSQSGSPELNHPDTDRLRSRRERNGSQDAHDHSARLLWRRVCNPGRPSSNDLVEGCQLSTLWTIPRASRDEHNNVIEGQEDASEWLIWLLTTIDEQLENETIPGFLTAEQERFKWLFELKQTSRVLCPKCKWPVQRRENPTQESDSKHLLLEIPERAGVSAFAARATPVPLKQLVANSMATSYSKNTCTRCGQGIQNIAQEIKRIRRFPELLILNLSRNKYVKEVGSVKDHGAVSIPEYLDLSQYLEPSSFGAQSKVQYRLRGVVSHQGLAVDSGHYISYIRVDHEDGFEWLEINNTEVEDCSLYRFNDSHTSWYEKEEDFNARFEPCVMIYELDHENSVTLPGRQLRNIDEGEKVDEPPTEWLQEADDTTVAQLGTVAAEPSNAQVTRTTPYIDKVIQSSNANATATALPPSGVNVTSDTQPAQPTQSTQPIAMSSVWPVILAAAVNALPKITFGGFDNETTFPQAEVDLTLRIDGAEFKMPKRFINHFNRNKQR</sequence>
<dbReference type="InterPro" id="IPR018200">
    <property type="entry name" value="USP_CS"/>
</dbReference>
<comment type="caution">
    <text evidence="3">The sequence shown here is derived from an EMBL/GenBank/DDBJ whole genome shotgun (WGS) entry which is preliminary data.</text>
</comment>
<feature type="region of interest" description="Disordered" evidence="1">
    <location>
        <begin position="1"/>
        <end position="35"/>
    </location>
</feature>
<dbReference type="Proteomes" id="UP001309876">
    <property type="component" value="Unassembled WGS sequence"/>
</dbReference>
<dbReference type="PANTHER" id="PTHR24006">
    <property type="entry name" value="UBIQUITIN CARBOXYL-TERMINAL HYDROLASE"/>
    <property type="match status" value="1"/>
</dbReference>
<dbReference type="SUPFAM" id="SSF54001">
    <property type="entry name" value="Cysteine proteinases"/>
    <property type="match status" value="1"/>
</dbReference>
<dbReference type="PROSITE" id="PS00973">
    <property type="entry name" value="USP_2"/>
    <property type="match status" value="1"/>
</dbReference>
<dbReference type="GO" id="GO:0004843">
    <property type="term" value="F:cysteine-type deubiquitinase activity"/>
    <property type="evidence" value="ECO:0007669"/>
    <property type="project" value="InterPro"/>
</dbReference>
<dbReference type="CDD" id="cd02257">
    <property type="entry name" value="Peptidase_C19"/>
    <property type="match status" value="1"/>
</dbReference>
<dbReference type="Gene3D" id="3.90.70.10">
    <property type="entry name" value="Cysteine proteinases"/>
    <property type="match status" value="1"/>
</dbReference>
<dbReference type="PROSITE" id="PS50235">
    <property type="entry name" value="USP_3"/>
    <property type="match status" value="1"/>
</dbReference>
<dbReference type="InterPro" id="IPR028889">
    <property type="entry name" value="USP"/>
</dbReference>
<dbReference type="InterPro" id="IPR050164">
    <property type="entry name" value="Peptidase_C19"/>
</dbReference>
<dbReference type="InterPro" id="IPR038765">
    <property type="entry name" value="Papain-like_cys_pep_sf"/>
</dbReference>
<keyword evidence="4" id="KW-1185">Reference proteome</keyword>
<feature type="compositionally biased region" description="Basic and acidic residues" evidence="1">
    <location>
        <begin position="166"/>
        <end position="188"/>
    </location>
</feature>
<feature type="region of interest" description="Disordered" evidence="1">
    <location>
        <begin position="157"/>
        <end position="188"/>
    </location>
</feature>
<evidence type="ECO:0000256" key="1">
    <source>
        <dbReference type="SAM" id="MobiDB-lite"/>
    </source>
</evidence>
<organism evidence="3 4">
    <name type="scientific">Lithohypha guttulata</name>
    <dbReference type="NCBI Taxonomy" id="1690604"/>
    <lineage>
        <taxon>Eukaryota</taxon>
        <taxon>Fungi</taxon>
        <taxon>Dikarya</taxon>
        <taxon>Ascomycota</taxon>
        <taxon>Pezizomycotina</taxon>
        <taxon>Eurotiomycetes</taxon>
        <taxon>Chaetothyriomycetidae</taxon>
        <taxon>Chaetothyriales</taxon>
        <taxon>Trichomeriaceae</taxon>
        <taxon>Lithohypha</taxon>
    </lineage>
</organism>